<accession>A0A6I5L5X4</accession>
<evidence type="ECO:0000259" key="3">
    <source>
        <dbReference type="PROSITE" id="PS01124"/>
    </source>
</evidence>
<dbReference type="InterPro" id="IPR018060">
    <property type="entry name" value="HTH_AraC"/>
</dbReference>
<reference evidence="4 5" key="1">
    <citation type="submission" date="2020-01" db="EMBL/GenBank/DDBJ databases">
        <title>Muricauda sediminis sp.nov. 40Bstr401.</title>
        <authorList>
            <person name="Xue Z."/>
            <person name="Zhu S."/>
            <person name="Ren N."/>
            <person name="Chen T."/>
            <person name="Chen X."/>
            <person name="Chen J."/>
            <person name="Yang J."/>
        </authorList>
    </citation>
    <scope>NUCLEOTIDE SEQUENCE [LARGE SCALE GENOMIC DNA]</scope>
    <source>
        <strain evidence="4 5">40Bstr401</strain>
    </source>
</reference>
<evidence type="ECO:0000313" key="5">
    <source>
        <dbReference type="Proteomes" id="UP000468707"/>
    </source>
</evidence>
<dbReference type="PANTHER" id="PTHR43130">
    <property type="entry name" value="ARAC-FAMILY TRANSCRIPTIONAL REGULATOR"/>
    <property type="match status" value="1"/>
</dbReference>
<comment type="caution">
    <text evidence="4">The sequence shown here is derived from an EMBL/GenBank/DDBJ whole genome shotgun (WGS) entry which is preliminary data.</text>
</comment>
<organism evidence="4 5">
    <name type="scientific">Flagellimonas sediminis</name>
    <dbReference type="NCBI Taxonomy" id="2696468"/>
    <lineage>
        <taxon>Bacteria</taxon>
        <taxon>Pseudomonadati</taxon>
        <taxon>Bacteroidota</taxon>
        <taxon>Flavobacteriia</taxon>
        <taxon>Flavobacteriales</taxon>
        <taxon>Flavobacteriaceae</taxon>
        <taxon>Flagellimonas</taxon>
    </lineage>
</organism>
<proteinExistence type="predicted"/>
<dbReference type="InterPro" id="IPR009057">
    <property type="entry name" value="Homeodomain-like_sf"/>
</dbReference>
<dbReference type="Pfam" id="PF12833">
    <property type="entry name" value="HTH_18"/>
    <property type="match status" value="1"/>
</dbReference>
<name>A0A6I5L5X4_9FLAO</name>
<protein>
    <submittedName>
        <fullName evidence="4">Helix-turn-helix domain-containing protein</fullName>
    </submittedName>
</protein>
<dbReference type="SUPFAM" id="SSF52317">
    <property type="entry name" value="Class I glutamine amidotransferase-like"/>
    <property type="match status" value="1"/>
</dbReference>
<dbReference type="Gene3D" id="1.10.10.60">
    <property type="entry name" value="Homeodomain-like"/>
    <property type="match status" value="2"/>
</dbReference>
<dbReference type="Pfam" id="PF01965">
    <property type="entry name" value="DJ-1_PfpI"/>
    <property type="match status" value="1"/>
</dbReference>
<dbReference type="InterPro" id="IPR029062">
    <property type="entry name" value="Class_I_gatase-like"/>
</dbReference>
<evidence type="ECO:0000313" key="4">
    <source>
        <dbReference type="EMBL" id="NDV45151.1"/>
    </source>
</evidence>
<evidence type="ECO:0000256" key="2">
    <source>
        <dbReference type="ARBA" id="ARBA00023163"/>
    </source>
</evidence>
<dbReference type="Proteomes" id="UP000468707">
    <property type="component" value="Unassembled WGS sequence"/>
</dbReference>
<dbReference type="AlphaFoldDB" id="A0A6I5L5X4"/>
<dbReference type="Gene3D" id="3.40.50.880">
    <property type="match status" value="1"/>
</dbReference>
<gene>
    <name evidence="4" type="ORF">GTK07_17645</name>
</gene>
<dbReference type="SMART" id="SM00342">
    <property type="entry name" value="HTH_ARAC"/>
    <property type="match status" value="1"/>
</dbReference>
<dbReference type="EMBL" id="JAAAMI010000012">
    <property type="protein sequence ID" value="NDV45151.1"/>
    <property type="molecule type" value="Genomic_DNA"/>
</dbReference>
<dbReference type="RefSeq" id="WP_163636493.1">
    <property type="nucleotide sequence ID" value="NZ_JAAAMI010000012.1"/>
</dbReference>
<keyword evidence="2" id="KW-0804">Transcription</keyword>
<evidence type="ECO:0000256" key="1">
    <source>
        <dbReference type="ARBA" id="ARBA00023015"/>
    </source>
</evidence>
<dbReference type="InterPro" id="IPR052158">
    <property type="entry name" value="INH-QAR"/>
</dbReference>
<dbReference type="PROSITE" id="PS01124">
    <property type="entry name" value="HTH_ARAC_FAMILY_2"/>
    <property type="match status" value="1"/>
</dbReference>
<sequence length="327" mass="37843">MKHLTILVPVGQNNLSSIVGPYKIFDRANTYHQQSGKQKIFQIELVGTRSQVDFYNGLFTVNPQKYISDIHKTDLIIIPSLNHNFEEAVFGNEDLISWLRKQYKLGAEIASICTGAFLLAASGVLDGKHCSTHWAAAENFNKKFPKVHLKADQLITDENGIYTNGGAYSFLNLVIYLVEKFYDRETAIYCSKVFQIDVARNMQSEFSIFNGHKKHDDEVIHEAQSYLEENFREKISIQTLAKNLNMDRRNFDRRFKKATDFTPLEYLQRIKVEAAKKSFENTRLNINEVMYDVGYNDAKAFREIFNRITGISPVDYRAKYNYFFSTK</sequence>
<keyword evidence="1" id="KW-0805">Transcription regulation</keyword>
<dbReference type="SUPFAM" id="SSF46689">
    <property type="entry name" value="Homeodomain-like"/>
    <property type="match status" value="2"/>
</dbReference>
<keyword evidence="5" id="KW-1185">Reference proteome</keyword>
<dbReference type="GO" id="GO:0043565">
    <property type="term" value="F:sequence-specific DNA binding"/>
    <property type="evidence" value="ECO:0007669"/>
    <property type="project" value="InterPro"/>
</dbReference>
<feature type="domain" description="HTH araC/xylS-type" evidence="3">
    <location>
        <begin position="221"/>
        <end position="319"/>
    </location>
</feature>
<dbReference type="PANTHER" id="PTHR43130:SF3">
    <property type="entry name" value="HTH-TYPE TRANSCRIPTIONAL REGULATOR RV1931C"/>
    <property type="match status" value="1"/>
</dbReference>
<dbReference type="InterPro" id="IPR002818">
    <property type="entry name" value="DJ-1/PfpI"/>
</dbReference>
<dbReference type="GO" id="GO:0003700">
    <property type="term" value="F:DNA-binding transcription factor activity"/>
    <property type="evidence" value="ECO:0007669"/>
    <property type="project" value="InterPro"/>
</dbReference>